<keyword evidence="2" id="KW-1185">Reference proteome</keyword>
<evidence type="ECO:0000313" key="1">
    <source>
        <dbReference type="EMBL" id="KAI3827621.1"/>
    </source>
</evidence>
<sequence length="125" mass="14806">MGKEIGAAFQETWFQGRRLKLPAMPRSITSVRIQRRKDAASMISQSLMHRHHRPLLSMVAKEYEYPHRQHQHRHPLADKEEHKFVRLLSKPQNLSPLIFDNLPLFFDLIFNLHSTSTVFFCLMRS</sequence>
<evidence type="ECO:0000313" key="2">
    <source>
        <dbReference type="Proteomes" id="UP001056120"/>
    </source>
</evidence>
<dbReference type="Proteomes" id="UP001056120">
    <property type="component" value="Linkage Group LG01"/>
</dbReference>
<reference evidence="1 2" key="2">
    <citation type="journal article" date="2022" name="Mol. Ecol. Resour.">
        <title>The genomes of chicory, endive, great burdock and yacon provide insights into Asteraceae paleo-polyploidization history and plant inulin production.</title>
        <authorList>
            <person name="Fan W."/>
            <person name="Wang S."/>
            <person name="Wang H."/>
            <person name="Wang A."/>
            <person name="Jiang F."/>
            <person name="Liu H."/>
            <person name="Zhao H."/>
            <person name="Xu D."/>
            <person name="Zhang Y."/>
        </authorList>
    </citation>
    <scope>NUCLEOTIDE SEQUENCE [LARGE SCALE GENOMIC DNA]</scope>
    <source>
        <strain evidence="2">cv. Yunnan</strain>
        <tissue evidence="1">Leaves</tissue>
    </source>
</reference>
<organism evidence="1 2">
    <name type="scientific">Smallanthus sonchifolius</name>
    <dbReference type="NCBI Taxonomy" id="185202"/>
    <lineage>
        <taxon>Eukaryota</taxon>
        <taxon>Viridiplantae</taxon>
        <taxon>Streptophyta</taxon>
        <taxon>Embryophyta</taxon>
        <taxon>Tracheophyta</taxon>
        <taxon>Spermatophyta</taxon>
        <taxon>Magnoliopsida</taxon>
        <taxon>eudicotyledons</taxon>
        <taxon>Gunneridae</taxon>
        <taxon>Pentapetalae</taxon>
        <taxon>asterids</taxon>
        <taxon>campanulids</taxon>
        <taxon>Asterales</taxon>
        <taxon>Asteraceae</taxon>
        <taxon>Asteroideae</taxon>
        <taxon>Heliantheae alliance</taxon>
        <taxon>Millerieae</taxon>
        <taxon>Smallanthus</taxon>
    </lineage>
</organism>
<protein>
    <submittedName>
        <fullName evidence="1">Uncharacterized protein</fullName>
    </submittedName>
</protein>
<accession>A0ACB9K5Y2</accession>
<name>A0ACB9K5Y2_9ASTR</name>
<dbReference type="EMBL" id="CM042018">
    <property type="protein sequence ID" value="KAI3827621.1"/>
    <property type="molecule type" value="Genomic_DNA"/>
</dbReference>
<reference evidence="2" key="1">
    <citation type="journal article" date="2022" name="Mol. Ecol. Resour.">
        <title>The genomes of chicory, endive, great burdock and yacon provide insights into Asteraceae palaeo-polyploidization history and plant inulin production.</title>
        <authorList>
            <person name="Fan W."/>
            <person name="Wang S."/>
            <person name="Wang H."/>
            <person name="Wang A."/>
            <person name="Jiang F."/>
            <person name="Liu H."/>
            <person name="Zhao H."/>
            <person name="Xu D."/>
            <person name="Zhang Y."/>
        </authorList>
    </citation>
    <scope>NUCLEOTIDE SEQUENCE [LARGE SCALE GENOMIC DNA]</scope>
    <source>
        <strain evidence="2">cv. Yunnan</strain>
    </source>
</reference>
<proteinExistence type="predicted"/>
<gene>
    <name evidence="1" type="ORF">L1987_01701</name>
</gene>
<comment type="caution">
    <text evidence="1">The sequence shown here is derived from an EMBL/GenBank/DDBJ whole genome shotgun (WGS) entry which is preliminary data.</text>
</comment>